<keyword evidence="5" id="KW-1185">Reference proteome</keyword>
<comment type="function">
    <text evidence="1">Central component in molecular interactions underlying sperm crawling. Forms an extensive filament system that extends from sperm villipoda, along the leading edge of the pseudopod.</text>
</comment>
<keyword evidence="2" id="KW-1133">Transmembrane helix</keyword>
<feature type="non-terminal residue" evidence="4">
    <location>
        <position position="199"/>
    </location>
</feature>
<evidence type="ECO:0000256" key="2">
    <source>
        <dbReference type="SAM" id="Phobius"/>
    </source>
</evidence>
<dbReference type="Pfam" id="PF00635">
    <property type="entry name" value="Motile_Sperm"/>
    <property type="match status" value="1"/>
</dbReference>
<keyword evidence="2" id="KW-0812">Transmembrane</keyword>
<evidence type="ECO:0000259" key="3">
    <source>
        <dbReference type="PROSITE" id="PS50202"/>
    </source>
</evidence>
<reference evidence="4" key="1">
    <citation type="submission" date="2023-10" db="EMBL/GenBank/DDBJ databases">
        <title>Genome assembly of Pristionchus species.</title>
        <authorList>
            <person name="Yoshida K."/>
            <person name="Sommer R.J."/>
        </authorList>
    </citation>
    <scope>NUCLEOTIDE SEQUENCE</scope>
    <source>
        <strain evidence="4">RS0144</strain>
    </source>
</reference>
<feature type="domain" description="MSP" evidence="3">
    <location>
        <begin position="1"/>
        <end position="113"/>
    </location>
</feature>
<dbReference type="AlphaFoldDB" id="A0AAV5TNY4"/>
<name>A0AAV5TNY4_9BILA</name>
<proteinExistence type="predicted"/>
<comment type="caution">
    <text evidence="4">The sequence shown here is derived from an EMBL/GenBank/DDBJ whole genome shotgun (WGS) entry which is preliminary data.</text>
</comment>
<dbReference type="InterPro" id="IPR008962">
    <property type="entry name" value="PapD-like_sf"/>
</dbReference>
<dbReference type="InterPro" id="IPR000535">
    <property type="entry name" value="MSP_dom"/>
</dbReference>
<dbReference type="SUPFAM" id="SSF49354">
    <property type="entry name" value="PapD-like"/>
    <property type="match status" value="1"/>
</dbReference>
<feature type="transmembrane region" description="Helical" evidence="2">
    <location>
        <begin position="163"/>
        <end position="182"/>
    </location>
</feature>
<gene>
    <name evidence="4" type="ORF">PENTCL1PPCAC_17944</name>
</gene>
<dbReference type="Gene3D" id="2.60.40.10">
    <property type="entry name" value="Immunoglobulins"/>
    <property type="match status" value="1"/>
</dbReference>
<protein>
    <recommendedName>
        <fullName evidence="1">Major sperm protein</fullName>
    </recommendedName>
</protein>
<accession>A0AAV5TNY4</accession>
<feature type="non-terminal residue" evidence="4">
    <location>
        <position position="1"/>
    </location>
</feature>
<dbReference type="InterPro" id="IPR013783">
    <property type="entry name" value="Ig-like_fold"/>
</dbReference>
<dbReference type="Proteomes" id="UP001432027">
    <property type="component" value="Unassembled WGS sequence"/>
</dbReference>
<evidence type="ECO:0000313" key="5">
    <source>
        <dbReference type="Proteomes" id="UP001432027"/>
    </source>
</evidence>
<evidence type="ECO:0000313" key="4">
    <source>
        <dbReference type="EMBL" id="GMS95769.1"/>
    </source>
</evidence>
<keyword evidence="2" id="KW-0472">Membrane</keyword>
<keyword evidence="1" id="KW-0206">Cytoskeleton</keyword>
<dbReference type="EMBL" id="BTSX01000004">
    <property type="protein sequence ID" value="GMS95769.1"/>
    <property type="molecule type" value="Genomic_DNA"/>
</dbReference>
<evidence type="ECO:0000256" key="1">
    <source>
        <dbReference type="RuleBase" id="RU003425"/>
    </source>
</evidence>
<dbReference type="PROSITE" id="PS50202">
    <property type="entry name" value="MSP"/>
    <property type="match status" value="1"/>
</dbReference>
<keyword evidence="1" id="KW-0963">Cytoplasm</keyword>
<organism evidence="4 5">
    <name type="scientific">Pristionchus entomophagus</name>
    <dbReference type="NCBI Taxonomy" id="358040"/>
    <lineage>
        <taxon>Eukaryota</taxon>
        <taxon>Metazoa</taxon>
        <taxon>Ecdysozoa</taxon>
        <taxon>Nematoda</taxon>
        <taxon>Chromadorea</taxon>
        <taxon>Rhabditida</taxon>
        <taxon>Rhabditina</taxon>
        <taxon>Diplogasteromorpha</taxon>
        <taxon>Diplogasteroidea</taxon>
        <taxon>Neodiplogasteridae</taxon>
        <taxon>Pristionchus</taxon>
    </lineage>
</organism>
<sequence>FSVFPSKYIEFNVVDGVLTGEVEITNESHDKIGFRMMTNTKDDYIVHPSSGFIPRGERALCTIQLKKNGNMDNIHTFMVNGHAAQDDDVDRKSFWEKLKEAHVVVHKLGLKHPKLNDRVLLERLAHQVRTLKNEIRNSKMIIDRQNKLITELRDVSGSCHHPSFIVVFIIACSSVFGVMLLVNRGMRESFYLEAIHPLL</sequence>